<feature type="domain" description="Plasmid segregation protein ParM/StbA N-terminal" evidence="1">
    <location>
        <begin position="1"/>
        <end position="29"/>
    </location>
</feature>
<gene>
    <name evidence="3" type="primary">parM_2</name>
    <name evidence="3" type="ORF">NCTC12993_01840</name>
</gene>
<evidence type="ECO:0000259" key="1">
    <source>
        <dbReference type="Pfam" id="PF06406"/>
    </source>
</evidence>
<evidence type="ECO:0000313" key="4">
    <source>
        <dbReference type="Proteomes" id="UP000401081"/>
    </source>
</evidence>
<dbReference type="AlphaFoldDB" id="A0A485AKK4"/>
<dbReference type="InterPro" id="IPR009440">
    <property type="entry name" value="ParM/StbA_N"/>
</dbReference>
<evidence type="ECO:0000259" key="2">
    <source>
        <dbReference type="Pfam" id="PF21523"/>
    </source>
</evidence>
<organism evidence="3 4">
    <name type="scientific">Kluyvera cryocrescens</name>
    <name type="common">Kluyvera citrophila</name>
    <dbReference type="NCBI Taxonomy" id="580"/>
    <lineage>
        <taxon>Bacteria</taxon>
        <taxon>Pseudomonadati</taxon>
        <taxon>Pseudomonadota</taxon>
        <taxon>Gammaproteobacteria</taxon>
        <taxon>Enterobacterales</taxon>
        <taxon>Enterobacteriaceae</taxon>
        <taxon>Kluyvera</taxon>
    </lineage>
</organism>
<dbReference type="EMBL" id="CAADJD010000015">
    <property type="protein sequence ID" value="VFS61250.1"/>
    <property type="molecule type" value="Genomic_DNA"/>
</dbReference>
<proteinExistence type="predicted"/>
<dbReference type="Gene3D" id="3.30.420.40">
    <property type="match status" value="1"/>
</dbReference>
<name>A0A485AKK4_KLUCR</name>
<dbReference type="InterPro" id="IPR048345">
    <property type="entry name" value="ParM_C"/>
</dbReference>
<evidence type="ECO:0000313" key="3">
    <source>
        <dbReference type="EMBL" id="VFS61250.1"/>
    </source>
</evidence>
<reference evidence="3 4" key="1">
    <citation type="submission" date="2019-03" db="EMBL/GenBank/DDBJ databases">
        <authorList>
            <consortium name="Pathogen Informatics"/>
        </authorList>
    </citation>
    <scope>NUCLEOTIDE SEQUENCE [LARGE SCALE GENOMIC DNA]</scope>
    <source>
        <strain evidence="3 4">NCTC12993</strain>
    </source>
</reference>
<protein>
    <submittedName>
        <fullName evidence="3">StbA protein</fullName>
    </submittedName>
</protein>
<accession>A0A485AKK4</accession>
<dbReference type="SUPFAM" id="SSF53067">
    <property type="entry name" value="Actin-like ATPase domain"/>
    <property type="match status" value="1"/>
</dbReference>
<dbReference type="Pfam" id="PF21523">
    <property type="entry name" value="ParM_N"/>
    <property type="match status" value="1"/>
</dbReference>
<sequence length="217" mass="23748">MRDISLNKGELFRIADVQVMPESLPAALSHLLNSNVTEFTKSLVIDCGGTTLDMGVIVGEFDDVSAIYGNNEIGVADGGPTPPVSCWRRPIATPAIWVANELIKRRHDMDFVKSVINDESRIEEILERVEIKIQELGDQVAYEAKKFAKNPNRVYLVGGGAHLIESAVRETYATLGDRVVTIENPQSALSREICLYHADSGVETVAAPHMAEVGDDE</sequence>
<keyword evidence="4" id="KW-1185">Reference proteome</keyword>
<dbReference type="Pfam" id="PF06406">
    <property type="entry name" value="StbA_N"/>
    <property type="match status" value="1"/>
</dbReference>
<dbReference type="Proteomes" id="UP000401081">
    <property type="component" value="Unassembled WGS sequence"/>
</dbReference>
<dbReference type="InterPro" id="IPR043129">
    <property type="entry name" value="ATPase_NBD"/>
</dbReference>
<feature type="domain" description="Plasmid segregation protein ParM C-terminal" evidence="2">
    <location>
        <begin position="37"/>
        <end position="193"/>
    </location>
</feature>